<dbReference type="GO" id="GO:0004586">
    <property type="term" value="F:ornithine decarboxylase activity"/>
    <property type="evidence" value="ECO:0007669"/>
    <property type="project" value="TreeGrafter"/>
</dbReference>
<comment type="cofactor">
    <cofactor evidence="1">
        <name>pyridoxal 5'-phosphate</name>
        <dbReference type="ChEBI" id="CHEBI:597326"/>
    </cofactor>
</comment>
<organism evidence="7 8">
    <name type="scientific">Rotaria magnacalcarata</name>
    <dbReference type="NCBI Taxonomy" id="392030"/>
    <lineage>
        <taxon>Eukaryota</taxon>
        <taxon>Metazoa</taxon>
        <taxon>Spiralia</taxon>
        <taxon>Gnathifera</taxon>
        <taxon>Rotifera</taxon>
        <taxon>Eurotatoria</taxon>
        <taxon>Bdelloidea</taxon>
        <taxon>Philodinida</taxon>
        <taxon>Philodinidae</taxon>
        <taxon>Rotaria</taxon>
    </lineage>
</organism>
<dbReference type="EMBL" id="CAJOBG010119817">
    <property type="protein sequence ID" value="CAF4773714.1"/>
    <property type="molecule type" value="Genomic_DNA"/>
</dbReference>
<dbReference type="PANTHER" id="PTHR11482">
    <property type="entry name" value="ARGININE/DIAMINOPIMELATE/ORNITHINE DECARBOXYLASE"/>
    <property type="match status" value="1"/>
</dbReference>
<keyword evidence="4" id="KW-0456">Lyase</keyword>
<evidence type="ECO:0000256" key="2">
    <source>
        <dbReference type="ARBA" id="ARBA00008872"/>
    </source>
</evidence>
<dbReference type="Pfam" id="PF02784">
    <property type="entry name" value="Orn_Arg_deC_N"/>
    <property type="match status" value="1"/>
</dbReference>
<protein>
    <recommendedName>
        <fullName evidence="5">Orn/DAP/Arg decarboxylase 2 N-terminal domain-containing protein</fullName>
    </recommendedName>
</protein>
<name>A0A821MSG2_9BILA</name>
<comment type="caution">
    <text evidence="7">The sequence shown here is derived from an EMBL/GenBank/DDBJ whole genome shotgun (WGS) entry which is preliminary data.</text>
</comment>
<proteinExistence type="inferred from homology"/>
<dbReference type="Proteomes" id="UP000681720">
    <property type="component" value="Unassembled WGS sequence"/>
</dbReference>
<evidence type="ECO:0000256" key="4">
    <source>
        <dbReference type="ARBA" id="ARBA00023239"/>
    </source>
</evidence>
<evidence type="ECO:0000313" key="8">
    <source>
        <dbReference type="Proteomes" id="UP000663866"/>
    </source>
</evidence>
<keyword evidence="8" id="KW-1185">Reference proteome</keyword>
<dbReference type="Gene3D" id="3.20.20.10">
    <property type="entry name" value="Alanine racemase"/>
    <property type="match status" value="1"/>
</dbReference>
<evidence type="ECO:0000256" key="3">
    <source>
        <dbReference type="ARBA" id="ARBA00022898"/>
    </source>
</evidence>
<evidence type="ECO:0000313" key="7">
    <source>
        <dbReference type="EMBL" id="CAF4773714.1"/>
    </source>
</evidence>
<feature type="domain" description="Orn/DAP/Arg decarboxylase 2 N-terminal" evidence="5">
    <location>
        <begin position="1"/>
        <end position="50"/>
    </location>
</feature>
<dbReference type="GO" id="GO:0005737">
    <property type="term" value="C:cytoplasm"/>
    <property type="evidence" value="ECO:0007669"/>
    <property type="project" value="TreeGrafter"/>
</dbReference>
<dbReference type="PANTHER" id="PTHR11482:SF6">
    <property type="entry name" value="ORNITHINE DECARBOXYLASE 1-RELATED"/>
    <property type="match status" value="1"/>
</dbReference>
<evidence type="ECO:0000313" key="6">
    <source>
        <dbReference type="EMBL" id="CAF4445836.1"/>
    </source>
</evidence>
<comment type="similarity">
    <text evidence="2">Belongs to the Orn/Lys/Arg decarboxylase class-II family.</text>
</comment>
<dbReference type="InterPro" id="IPR002433">
    <property type="entry name" value="Orn_de-COase"/>
</dbReference>
<dbReference type="AlphaFoldDB" id="A0A821MSG2"/>
<keyword evidence="3" id="KW-0663">Pyridoxal phosphate</keyword>
<feature type="non-terminal residue" evidence="7">
    <location>
        <position position="1"/>
    </location>
</feature>
<evidence type="ECO:0000256" key="1">
    <source>
        <dbReference type="ARBA" id="ARBA00001933"/>
    </source>
</evidence>
<gene>
    <name evidence="6" type="ORF">GIL414_LOCUS32192</name>
    <name evidence="7" type="ORF">OVN521_LOCUS50918</name>
</gene>
<reference evidence="7" key="1">
    <citation type="submission" date="2021-02" db="EMBL/GenBank/DDBJ databases">
        <authorList>
            <person name="Nowell W R."/>
        </authorList>
    </citation>
    <scope>NUCLEOTIDE SEQUENCE</scope>
</reference>
<dbReference type="InterPro" id="IPR029066">
    <property type="entry name" value="PLP-binding_barrel"/>
</dbReference>
<feature type="non-terminal residue" evidence="7">
    <location>
        <position position="50"/>
    </location>
</feature>
<dbReference type="GO" id="GO:0033387">
    <property type="term" value="P:putrescine biosynthetic process from arginine, via ornithine"/>
    <property type="evidence" value="ECO:0007669"/>
    <property type="project" value="TreeGrafter"/>
</dbReference>
<dbReference type="InterPro" id="IPR022644">
    <property type="entry name" value="De-COase2_N"/>
</dbReference>
<dbReference type="PRINTS" id="PR01182">
    <property type="entry name" value="ORNDCRBXLASE"/>
</dbReference>
<accession>A0A821MSG2</accession>
<dbReference type="SUPFAM" id="SSF51419">
    <property type="entry name" value="PLP-binding barrel"/>
    <property type="match status" value="1"/>
</dbReference>
<dbReference type="Proteomes" id="UP000663866">
    <property type="component" value="Unassembled WGS sequence"/>
</dbReference>
<dbReference type="EMBL" id="CAJOBJ010067588">
    <property type="protein sequence ID" value="CAF4445836.1"/>
    <property type="molecule type" value="Genomic_DNA"/>
</dbReference>
<evidence type="ECO:0000259" key="5">
    <source>
        <dbReference type="Pfam" id="PF02784"/>
    </source>
</evidence>
<sequence>GEIKKIIDLGVSADRIVYANPCKQSSYIRYAKEVGVETMTFDNEQELMKI</sequence>